<keyword evidence="3" id="KW-1185">Reference proteome</keyword>
<evidence type="ECO:0000313" key="2">
    <source>
        <dbReference type="EMBL" id="SDJ86645.1"/>
    </source>
</evidence>
<accession>A0A1G8X9V8</accession>
<dbReference type="Proteomes" id="UP000198510">
    <property type="component" value="Unassembled WGS sequence"/>
</dbReference>
<dbReference type="InterPro" id="IPR013149">
    <property type="entry name" value="ADH-like_C"/>
</dbReference>
<sequence length="332" mass="35569">MPSFTYKALRVHEISENQVERSITSCTLDDLPPGEVLVRVHYSSLNYKDALSATGNRGVTRHYPHTPGIDAAGVVEESSDARYQRGDEVIVTSYDLGMNTPGGFGQYIRVPADWVVPRPQGLSLYESMILGTAGFTAALALHKMEQNGQHPDQGPVLVTGATGGVGSSAVALLAKAGYQPIASTGKQDLHAYLEALGATEIISREAVDEPLRKPMLSSRWAGAIDSVGGSTLGTAIRACAPNGNVATCGLVGSPNLSVTVFPFIIRGVNLLGVESAECPMPLRLQIWQKLATTWRIDHLSQIAHLCSLDHLNGYIDLMLQGKTRGRIVVDLR</sequence>
<dbReference type="Gene3D" id="3.40.50.720">
    <property type="entry name" value="NAD(P)-binding Rossmann-like Domain"/>
    <property type="match status" value="1"/>
</dbReference>
<evidence type="ECO:0000313" key="3">
    <source>
        <dbReference type="Proteomes" id="UP000198510"/>
    </source>
</evidence>
<evidence type="ECO:0000259" key="1">
    <source>
        <dbReference type="SMART" id="SM00829"/>
    </source>
</evidence>
<dbReference type="InterPro" id="IPR020843">
    <property type="entry name" value="ER"/>
</dbReference>
<dbReference type="Pfam" id="PF00107">
    <property type="entry name" value="ADH_zinc_N"/>
    <property type="match status" value="1"/>
</dbReference>
<dbReference type="PANTHER" id="PTHR43677">
    <property type="entry name" value="SHORT-CHAIN DEHYDROGENASE/REDUCTASE"/>
    <property type="match status" value="1"/>
</dbReference>
<reference evidence="2 3" key="1">
    <citation type="submission" date="2016-10" db="EMBL/GenBank/DDBJ databases">
        <authorList>
            <person name="de Groot N.N."/>
        </authorList>
    </citation>
    <scope>NUCLEOTIDE SEQUENCE [LARGE SCALE GENOMIC DNA]</scope>
    <source>
        <strain evidence="2 3">DSM 25186</strain>
    </source>
</reference>
<protein>
    <submittedName>
        <fullName evidence="2">Putative quinone oxidoreductase, YhdH/YhfP family</fullName>
    </submittedName>
</protein>
<dbReference type="EMBL" id="FNFO01000001">
    <property type="protein sequence ID" value="SDJ86645.1"/>
    <property type="molecule type" value="Genomic_DNA"/>
</dbReference>
<organism evidence="2 3">
    <name type="scientific">Catalinimonas alkaloidigena</name>
    <dbReference type="NCBI Taxonomy" id="1075417"/>
    <lineage>
        <taxon>Bacteria</taxon>
        <taxon>Pseudomonadati</taxon>
        <taxon>Bacteroidota</taxon>
        <taxon>Cytophagia</taxon>
        <taxon>Cytophagales</taxon>
        <taxon>Catalimonadaceae</taxon>
        <taxon>Catalinimonas</taxon>
    </lineage>
</organism>
<dbReference type="CDD" id="cd05280">
    <property type="entry name" value="MDR_yhdh_yhfp"/>
    <property type="match status" value="1"/>
</dbReference>
<dbReference type="Pfam" id="PF08240">
    <property type="entry name" value="ADH_N"/>
    <property type="match status" value="1"/>
</dbReference>
<dbReference type="STRING" id="1075417.SAMN05421823_101291"/>
<dbReference type="OrthoDB" id="9805663at2"/>
<proteinExistence type="predicted"/>
<dbReference type="InterPro" id="IPR036291">
    <property type="entry name" value="NAD(P)-bd_dom_sf"/>
</dbReference>
<name>A0A1G8X9V8_9BACT</name>
<dbReference type="SUPFAM" id="SSF51735">
    <property type="entry name" value="NAD(P)-binding Rossmann-fold domains"/>
    <property type="match status" value="1"/>
</dbReference>
<dbReference type="SMART" id="SM00829">
    <property type="entry name" value="PKS_ER"/>
    <property type="match status" value="1"/>
</dbReference>
<gene>
    <name evidence="2" type="ORF">SAMN05421823_101291</name>
</gene>
<dbReference type="PANTHER" id="PTHR43677:SF1">
    <property type="entry name" value="ACRYLYL-COA REDUCTASE ACUI-RELATED"/>
    <property type="match status" value="1"/>
</dbReference>
<dbReference type="NCBIfam" id="TIGR02823">
    <property type="entry name" value="oxido_YhdH"/>
    <property type="match status" value="1"/>
</dbReference>
<dbReference type="AlphaFoldDB" id="A0A1G8X9V8"/>
<feature type="domain" description="Enoyl reductase (ER)" evidence="1">
    <location>
        <begin position="21"/>
        <end position="329"/>
    </location>
</feature>
<dbReference type="RefSeq" id="WP_089678178.1">
    <property type="nucleotide sequence ID" value="NZ_FNFO01000001.1"/>
</dbReference>
<dbReference type="InterPro" id="IPR011032">
    <property type="entry name" value="GroES-like_sf"/>
</dbReference>
<dbReference type="InterPro" id="IPR013154">
    <property type="entry name" value="ADH-like_N"/>
</dbReference>
<dbReference type="Gene3D" id="3.90.180.10">
    <property type="entry name" value="Medium-chain alcohol dehydrogenases, catalytic domain"/>
    <property type="match status" value="1"/>
</dbReference>
<dbReference type="InterPro" id="IPR051397">
    <property type="entry name" value="Zn-ADH-like_protein"/>
</dbReference>
<dbReference type="InterPro" id="IPR014188">
    <property type="entry name" value="Acrylyl-CoA_reductase_AcuI"/>
</dbReference>
<dbReference type="GO" id="GO:0043957">
    <property type="term" value="F:acryloyl-CoA reductase (NADPH) activity"/>
    <property type="evidence" value="ECO:0007669"/>
    <property type="project" value="TreeGrafter"/>
</dbReference>
<dbReference type="SUPFAM" id="SSF50129">
    <property type="entry name" value="GroES-like"/>
    <property type="match status" value="1"/>
</dbReference>